<keyword evidence="3 5" id="KW-0012">Acyltransferase</keyword>
<dbReference type="SUPFAM" id="SSF53901">
    <property type="entry name" value="Thiolase-like"/>
    <property type="match status" value="2"/>
</dbReference>
<dbReference type="PANTHER" id="PTHR42689:SF1">
    <property type="entry name" value="ACETYL-COA ACYLTRANSFERASE FADA2 (3-KETOACYL-COA THIOLASE) (BETA-KETOTHIOLASE)-RELATED"/>
    <property type="match status" value="1"/>
</dbReference>
<evidence type="ECO:0000256" key="2">
    <source>
        <dbReference type="ARBA" id="ARBA00022679"/>
    </source>
</evidence>
<keyword evidence="2 5" id="KW-0808">Transferase</keyword>
<evidence type="ECO:0000313" key="8">
    <source>
        <dbReference type="EMBL" id="GHA81628.1"/>
    </source>
</evidence>
<dbReference type="PIRSF" id="PIRSF000429">
    <property type="entry name" value="Ac-CoA_Ac_transf"/>
    <property type="match status" value="1"/>
</dbReference>
<dbReference type="EMBL" id="BMYD01000003">
    <property type="protein sequence ID" value="GHA81628.1"/>
    <property type="molecule type" value="Genomic_DNA"/>
</dbReference>
<name>A0A918SZP7_9GAMM</name>
<evidence type="ECO:0000256" key="5">
    <source>
        <dbReference type="RuleBase" id="RU003557"/>
    </source>
</evidence>
<protein>
    <submittedName>
        <fullName evidence="8">Acetyl-CoA acetyltransferase</fullName>
    </submittedName>
</protein>
<dbReference type="Gene3D" id="3.40.47.10">
    <property type="match status" value="1"/>
</dbReference>
<dbReference type="InterPro" id="IPR020617">
    <property type="entry name" value="Thiolase_C"/>
</dbReference>
<dbReference type="InterPro" id="IPR002155">
    <property type="entry name" value="Thiolase"/>
</dbReference>
<comment type="similarity">
    <text evidence="1 5">Belongs to the thiolase-like superfamily. Thiolase family.</text>
</comment>
<feature type="domain" description="Thiolase N-terminal" evidence="6">
    <location>
        <begin position="7"/>
        <end position="275"/>
    </location>
</feature>
<evidence type="ECO:0000259" key="7">
    <source>
        <dbReference type="Pfam" id="PF02803"/>
    </source>
</evidence>
<dbReference type="InterPro" id="IPR016039">
    <property type="entry name" value="Thiolase-like"/>
</dbReference>
<dbReference type="GO" id="GO:0003988">
    <property type="term" value="F:acetyl-CoA C-acyltransferase activity"/>
    <property type="evidence" value="ECO:0007669"/>
    <property type="project" value="UniProtKB-ARBA"/>
</dbReference>
<sequence length="425" mass="44964">MLQGRPVAVIGGVRIPFCRQNTAYADVGNLGMSIRTLGALVEQYGLHGLQLGEVALGAVIKHSADWNLGREAALSSGLSPLTPGITMQRACGTSLDTISHVANKIALGQIESGIGGGSDSTSDVPIVYGKSLRRRLLAANAAKTPRDKLAVFRGFKLNELKPDFPGVAEPRTGKSMGEHCEDMAKQWNIPREAQDAWALSSHQKLAAAYERGFLDDLVVPFRGVTRDNVLRPDSTLEKLAALKPAFDKTSGRGTLTAANSTPLTDGAAACLLGSAEWAQARGLEPLAWLRDVHVSAVDFVHGEGLLMAPTIAVPEMLARNGLSLQDFDFYEIHEAFAAQVLCTLRAWESVEYCRDRLGLDAPLGAIDPARINPNGSSLATGHPFAATGARIVAAAAKELAQRGGGRCLISICTAGGMGVVAILER</sequence>
<dbReference type="InterPro" id="IPR050521">
    <property type="entry name" value="3-ketoacyl-CoA_Thiolase"/>
</dbReference>
<feature type="active site" description="Proton acceptor" evidence="4">
    <location>
        <position position="382"/>
    </location>
</feature>
<dbReference type="PANTHER" id="PTHR42689">
    <property type="entry name" value="ACETYL-COA ACYLTRANSFERASE FADA2 (3-KETOACYL-COA THIOLASE) (BETA-KETOTHIOLASE)-RELATED"/>
    <property type="match status" value="1"/>
</dbReference>
<feature type="active site" description="Acyl-thioester intermediate" evidence="4">
    <location>
        <position position="91"/>
    </location>
</feature>
<comment type="caution">
    <text evidence="8">The sequence shown here is derived from an EMBL/GenBank/DDBJ whole genome shotgun (WGS) entry which is preliminary data.</text>
</comment>
<feature type="domain" description="Thiolase C-terminal" evidence="7">
    <location>
        <begin position="284"/>
        <end position="425"/>
    </location>
</feature>
<dbReference type="InterPro" id="IPR020616">
    <property type="entry name" value="Thiolase_N"/>
</dbReference>
<reference evidence="8" key="1">
    <citation type="journal article" date="2014" name="Int. J. Syst. Evol. Microbiol.">
        <title>Complete genome sequence of Corynebacterium casei LMG S-19264T (=DSM 44701T), isolated from a smear-ripened cheese.</title>
        <authorList>
            <consortium name="US DOE Joint Genome Institute (JGI-PGF)"/>
            <person name="Walter F."/>
            <person name="Albersmeier A."/>
            <person name="Kalinowski J."/>
            <person name="Ruckert C."/>
        </authorList>
    </citation>
    <scope>NUCLEOTIDE SEQUENCE</scope>
    <source>
        <strain evidence="8">KCTC 23077</strain>
    </source>
</reference>
<keyword evidence="9" id="KW-1185">Reference proteome</keyword>
<dbReference type="GO" id="GO:0005829">
    <property type="term" value="C:cytosol"/>
    <property type="evidence" value="ECO:0007669"/>
    <property type="project" value="TreeGrafter"/>
</dbReference>
<dbReference type="Pfam" id="PF00108">
    <property type="entry name" value="Thiolase_N"/>
    <property type="match status" value="1"/>
</dbReference>
<evidence type="ECO:0000256" key="1">
    <source>
        <dbReference type="ARBA" id="ARBA00010982"/>
    </source>
</evidence>
<dbReference type="Proteomes" id="UP000646426">
    <property type="component" value="Unassembled WGS sequence"/>
</dbReference>
<gene>
    <name evidence="8" type="primary">yfcY</name>
    <name evidence="8" type="ORF">GCM10007067_19360</name>
</gene>
<feature type="active site" description="Proton acceptor" evidence="4">
    <location>
        <position position="412"/>
    </location>
</feature>
<evidence type="ECO:0000256" key="3">
    <source>
        <dbReference type="ARBA" id="ARBA00023315"/>
    </source>
</evidence>
<organism evidence="8 9">
    <name type="scientific">Cognatilysobacter bugurensis</name>
    <dbReference type="NCBI Taxonomy" id="543356"/>
    <lineage>
        <taxon>Bacteria</taxon>
        <taxon>Pseudomonadati</taxon>
        <taxon>Pseudomonadota</taxon>
        <taxon>Gammaproteobacteria</taxon>
        <taxon>Lysobacterales</taxon>
        <taxon>Lysobacteraceae</taxon>
        <taxon>Cognatilysobacter</taxon>
    </lineage>
</organism>
<dbReference type="AlphaFoldDB" id="A0A918SZP7"/>
<evidence type="ECO:0000256" key="4">
    <source>
        <dbReference type="PIRSR" id="PIRSR000429-1"/>
    </source>
</evidence>
<dbReference type="Pfam" id="PF02803">
    <property type="entry name" value="Thiolase_C"/>
    <property type="match status" value="1"/>
</dbReference>
<evidence type="ECO:0000313" key="9">
    <source>
        <dbReference type="Proteomes" id="UP000646426"/>
    </source>
</evidence>
<dbReference type="NCBIfam" id="NF006740">
    <property type="entry name" value="PRK09268.1"/>
    <property type="match status" value="1"/>
</dbReference>
<dbReference type="RefSeq" id="WP_189455944.1">
    <property type="nucleotide sequence ID" value="NZ_BMYD01000003.1"/>
</dbReference>
<dbReference type="NCBIfam" id="TIGR01930">
    <property type="entry name" value="AcCoA-C-Actrans"/>
    <property type="match status" value="1"/>
</dbReference>
<accession>A0A918SZP7</accession>
<proteinExistence type="inferred from homology"/>
<reference evidence="8" key="2">
    <citation type="submission" date="2020-09" db="EMBL/GenBank/DDBJ databases">
        <authorList>
            <person name="Sun Q."/>
            <person name="Kim S."/>
        </authorList>
    </citation>
    <scope>NUCLEOTIDE SEQUENCE</scope>
    <source>
        <strain evidence="8">KCTC 23077</strain>
    </source>
</reference>
<dbReference type="CDD" id="cd00751">
    <property type="entry name" value="thiolase"/>
    <property type="match status" value="1"/>
</dbReference>
<evidence type="ECO:0000259" key="6">
    <source>
        <dbReference type="Pfam" id="PF00108"/>
    </source>
</evidence>